<dbReference type="InterPro" id="IPR004107">
    <property type="entry name" value="Integrase_SAM-like_N"/>
</dbReference>
<dbReference type="InterPro" id="IPR011010">
    <property type="entry name" value="DNA_brk_join_enz"/>
</dbReference>
<evidence type="ECO:0000313" key="6">
    <source>
        <dbReference type="Proteomes" id="UP000613002"/>
    </source>
</evidence>
<keyword evidence="6" id="KW-1185">Reference proteome</keyword>
<dbReference type="Pfam" id="PF00589">
    <property type="entry name" value="Phage_integrase"/>
    <property type="match status" value="1"/>
</dbReference>
<dbReference type="GO" id="GO:0015074">
    <property type="term" value="P:DNA integration"/>
    <property type="evidence" value="ECO:0007669"/>
    <property type="project" value="UniProtKB-KW"/>
</dbReference>
<protein>
    <submittedName>
        <fullName evidence="5">Integrase/recombinase XerD</fullName>
    </submittedName>
</protein>
<dbReference type="Pfam" id="PF02899">
    <property type="entry name" value="Phage_int_SAM_1"/>
    <property type="match status" value="1"/>
</dbReference>
<dbReference type="InterPro" id="IPR044068">
    <property type="entry name" value="CB"/>
</dbReference>
<dbReference type="GO" id="GO:0003677">
    <property type="term" value="F:DNA binding"/>
    <property type="evidence" value="ECO:0007669"/>
    <property type="project" value="UniProtKB-UniRule"/>
</dbReference>
<dbReference type="PANTHER" id="PTHR30349:SF64">
    <property type="entry name" value="PROPHAGE INTEGRASE INTD-RELATED"/>
    <property type="match status" value="1"/>
</dbReference>
<gene>
    <name evidence="5" type="ORF">HNR78_001567</name>
</gene>
<sequence length="296" mass="35009">MIVTTNYDLPIYTSKFLRYLKRQHYSEETITGYEKDLKKFNEFLYREYHGNILTEEIQKEDILDYLGYLESLGLKPNSVARHLSTLKSFYKFLVHEMDFKVDVAARIKHPRIYTPLPEILDMEEVQQFLNTAKRYSEFYYVLFSLIYYTGSRLTPIRTLPKKHVDLKHRCIYFEKIKGGRDLHLPLNDHMYHILANFLINQRYDGSEYVFNSPKFKNKPIDSGAIRLTMRKIAKLAGINKRVTPHILRHCTATHLTLLNVDQKYIASILGHVDLRSTARYQQLNVENLRPAVNKLK</sequence>
<dbReference type="SUPFAM" id="SSF56349">
    <property type="entry name" value="DNA breaking-rejoining enzymes"/>
    <property type="match status" value="1"/>
</dbReference>
<dbReference type="Proteomes" id="UP000613002">
    <property type="component" value="Unassembled WGS sequence"/>
</dbReference>
<dbReference type="InterPro" id="IPR010998">
    <property type="entry name" value="Integrase_recombinase_N"/>
</dbReference>
<evidence type="ECO:0000313" key="5">
    <source>
        <dbReference type="EMBL" id="MBB3868684.1"/>
    </source>
</evidence>
<name>A0A6G9J001_9BACL</name>
<dbReference type="Gene3D" id="1.10.443.10">
    <property type="entry name" value="Intergrase catalytic core"/>
    <property type="match status" value="1"/>
</dbReference>
<evidence type="ECO:0000256" key="3">
    <source>
        <dbReference type="ARBA" id="ARBA00023125"/>
    </source>
</evidence>
<dbReference type="PANTHER" id="PTHR30349">
    <property type="entry name" value="PHAGE INTEGRASE-RELATED"/>
    <property type="match status" value="1"/>
</dbReference>
<evidence type="ECO:0000256" key="2">
    <source>
        <dbReference type="ARBA" id="ARBA00022908"/>
    </source>
</evidence>
<comment type="similarity">
    <text evidence="1">Belongs to the 'phage' integrase family.</text>
</comment>
<dbReference type="EMBL" id="JACICZ010000004">
    <property type="protein sequence ID" value="MBB3868684.1"/>
    <property type="molecule type" value="Genomic_DNA"/>
</dbReference>
<proteinExistence type="inferred from homology"/>
<dbReference type="InterPro" id="IPR002104">
    <property type="entry name" value="Integrase_catalytic"/>
</dbReference>
<dbReference type="RefSeq" id="WP_062755530.1">
    <property type="nucleotide sequence ID" value="NZ_BDAQ01000011.1"/>
</dbReference>
<dbReference type="InterPro" id="IPR050090">
    <property type="entry name" value="Tyrosine_recombinase_XerCD"/>
</dbReference>
<reference evidence="5 6" key="1">
    <citation type="submission" date="2020-08" db="EMBL/GenBank/DDBJ databases">
        <title>Genomic Encyclopedia of Type Strains, Phase IV (KMG-IV): sequencing the most valuable type-strain genomes for metagenomic binning, comparative biology and taxonomic classification.</title>
        <authorList>
            <person name="Goeker M."/>
        </authorList>
    </citation>
    <scope>NUCLEOTIDE SEQUENCE [LARGE SCALE GENOMIC DNA]</scope>
    <source>
        <strain evidence="5 6">DSM 14590</strain>
    </source>
</reference>
<comment type="caution">
    <text evidence="5">The sequence shown here is derived from an EMBL/GenBank/DDBJ whole genome shotgun (WGS) entry which is preliminary data.</text>
</comment>
<keyword evidence="4" id="KW-0233">DNA recombination</keyword>
<dbReference type="GO" id="GO:0006310">
    <property type="term" value="P:DNA recombination"/>
    <property type="evidence" value="ECO:0007669"/>
    <property type="project" value="UniProtKB-KW"/>
</dbReference>
<accession>A0A6G9J001</accession>
<evidence type="ECO:0000256" key="1">
    <source>
        <dbReference type="ARBA" id="ARBA00008857"/>
    </source>
</evidence>
<dbReference type="Gene3D" id="1.10.150.130">
    <property type="match status" value="1"/>
</dbReference>
<dbReference type="AlphaFoldDB" id="A0A6G9J001"/>
<keyword evidence="3" id="KW-0238">DNA-binding</keyword>
<organism evidence="5 6">
    <name type="scientific">Parageobacillus toebii NBRC 107807</name>
    <dbReference type="NCBI Taxonomy" id="1223503"/>
    <lineage>
        <taxon>Bacteria</taxon>
        <taxon>Bacillati</taxon>
        <taxon>Bacillota</taxon>
        <taxon>Bacilli</taxon>
        <taxon>Bacillales</taxon>
        <taxon>Anoxybacillaceae</taxon>
        <taxon>Parageobacillus</taxon>
    </lineage>
</organism>
<dbReference type="PROSITE" id="PS51900">
    <property type="entry name" value="CB"/>
    <property type="match status" value="1"/>
</dbReference>
<dbReference type="PROSITE" id="PS51898">
    <property type="entry name" value="TYR_RECOMBINASE"/>
    <property type="match status" value="1"/>
</dbReference>
<dbReference type="InterPro" id="IPR013762">
    <property type="entry name" value="Integrase-like_cat_sf"/>
</dbReference>
<keyword evidence="2" id="KW-0229">DNA integration</keyword>
<evidence type="ECO:0000256" key="4">
    <source>
        <dbReference type="ARBA" id="ARBA00023172"/>
    </source>
</evidence>